<protein>
    <submittedName>
        <fullName evidence="1">Uncharacterized protein</fullName>
    </submittedName>
</protein>
<gene>
    <name evidence="1" type="ORF">KOM_12_374</name>
</gene>
<proteinExistence type="predicted"/>
<dbReference type="EMBL" id="MZ420154">
    <property type="protein sequence ID" value="QYA18642.1"/>
    <property type="molecule type" value="Genomic_DNA"/>
</dbReference>
<evidence type="ECO:0000313" key="1">
    <source>
        <dbReference type="EMBL" id="QYA18642.1"/>
    </source>
</evidence>
<name>A0A8F8KM27_9VIRU</name>
<reference evidence="1" key="1">
    <citation type="submission" date="2021-06" db="EMBL/GenBank/DDBJ databases">
        <authorList>
            <person name="Rolland C."/>
        </authorList>
    </citation>
    <scope>NUCLEOTIDE SEQUENCE</scope>
    <source>
        <strain evidence="1">347.936635</strain>
    </source>
</reference>
<organism evidence="1">
    <name type="scientific">Clandestinovirus</name>
    <dbReference type="NCBI Taxonomy" id="2831644"/>
    <lineage>
        <taxon>Viruses</taxon>
    </lineage>
</organism>
<sequence length="311" mass="36360">MRTKAQLQSPIPTELWAIIFRKCIEFSSPNDAWRFICRLYNSDLHFDHQYHRNVFIDRYFDNVPWVKKVWSIISFNFGMKAKDKDAYFETLISCSIDACQGYPYATNIESFTPQLLHDRMTEDKSIGSRLQVMGPIFDTESNERLTIIKEEHDRTRPSLHPSPLILFAVSCKMTYSGIHTTNYAVPPEDENQNNPIENNPHITRFIALVIEPNSYKWIPIHSKALAKRRANSAWSAPHLLSRAIIDPMRTQIRLASNVRDRHTNLDYTIPMQRFKESTESFYSILKTTAEAQETFPLDFCYVPKWEMTLVD</sequence>
<accession>A0A8F8KM27</accession>